<evidence type="ECO:0000259" key="4">
    <source>
        <dbReference type="PROSITE" id="PS50995"/>
    </source>
</evidence>
<name>A0A917BMR3_9ACTN</name>
<keyword evidence="3" id="KW-0804">Transcription</keyword>
<dbReference type="Proteomes" id="UP000649179">
    <property type="component" value="Unassembled WGS sequence"/>
</dbReference>
<dbReference type="SMART" id="SM00347">
    <property type="entry name" value="HTH_MARR"/>
    <property type="match status" value="1"/>
</dbReference>
<evidence type="ECO:0000256" key="1">
    <source>
        <dbReference type="ARBA" id="ARBA00023015"/>
    </source>
</evidence>
<evidence type="ECO:0000256" key="3">
    <source>
        <dbReference type="ARBA" id="ARBA00023163"/>
    </source>
</evidence>
<dbReference type="InterPro" id="IPR000835">
    <property type="entry name" value="HTH_MarR-typ"/>
</dbReference>
<dbReference type="InterPro" id="IPR036390">
    <property type="entry name" value="WH_DNA-bd_sf"/>
</dbReference>
<dbReference type="GO" id="GO:0006950">
    <property type="term" value="P:response to stress"/>
    <property type="evidence" value="ECO:0007669"/>
    <property type="project" value="TreeGrafter"/>
</dbReference>
<dbReference type="GO" id="GO:0003677">
    <property type="term" value="F:DNA binding"/>
    <property type="evidence" value="ECO:0007669"/>
    <property type="project" value="UniProtKB-KW"/>
</dbReference>
<keyword evidence="1" id="KW-0805">Transcription regulation</keyword>
<dbReference type="InterPro" id="IPR036388">
    <property type="entry name" value="WH-like_DNA-bd_sf"/>
</dbReference>
<evidence type="ECO:0000313" key="5">
    <source>
        <dbReference type="EMBL" id="GGF49840.1"/>
    </source>
</evidence>
<dbReference type="GO" id="GO:0003700">
    <property type="term" value="F:DNA-binding transcription factor activity"/>
    <property type="evidence" value="ECO:0007669"/>
    <property type="project" value="InterPro"/>
</dbReference>
<evidence type="ECO:0000313" key="6">
    <source>
        <dbReference type="Proteomes" id="UP000649179"/>
    </source>
</evidence>
<dbReference type="PANTHER" id="PTHR33164:SF43">
    <property type="entry name" value="HTH-TYPE TRANSCRIPTIONAL REPRESSOR YETL"/>
    <property type="match status" value="1"/>
</dbReference>
<dbReference type="Pfam" id="PF01047">
    <property type="entry name" value="MarR"/>
    <property type="match status" value="1"/>
</dbReference>
<dbReference type="InterPro" id="IPR023187">
    <property type="entry name" value="Tscrpt_reg_MarR-type_CS"/>
</dbReference>
<reference evidence="5" key="2">
    <citation type="submission" date="2020-09" db="EMBL/GenBank/DDBJ databases">
        <authorList>
            <person name="Sun Q."/>
            <person name="Zhou Y."/>
        </authorList>
    </citation>
    <scope>NUCLEOTIDE SEQUENCE</scope>
    <source>
        <strain evidence="5">CGMCC 1.16067</strain>
    </source>
</reference>
<keyword evidence="6" id="KW-1185">Reference proteome</keyword>
<dbReference type="RefSeq" id="WP_188780049.1">
    <property type="nucleotide sequence ID" value="NZ_BMKQ01000001.1"/>
</dbReference>
<dbReference type="AlphaFoldDB" id="A0A917BMR3"/>
<dbReference type="EMBL" id="BMKQ01000001">
    <property type="protein sequence ID" value="GGF49840.1"/>
    <property type="molecule type" value="Genomic_DNA"/>
</dbReference>
<reference evidence="5" key="1">
    <citation type="journal article" date="2014" name="Int. J. Syst. Evol. Microbiol.">
        <title>Complete genome sequence of Corynebacterium casei LMG S-19264T (=DSM 44701T), isolated from a smear-ripened cheese.</title>
        <authorList>
            <consortium name="US DOE Joint Genome Institute (JGI-PGF)"/>
            <person name="Walter F."/>
            <person name="Albersmeier A."/>
            <person name="Kalinowski J."/>
            <person name="Ruckert C."/>
        </authorList>
    </citation>
    <scope>NUCLEOTIDE SEQUENCE</scope>
    <source>
        <strain evidence="5">CGMCC 1.16067</strain>
    </source>
</reference>
<organism evidence="5 6">
    <name type="scientific">Marmoricola endophyticus</name>
    <dbReference type="NCBI Taxonomy" id="2040280"/>
    <lineage>
        <taxon>Bacteria</taxon>
        <taxon>Bacillati</taxon>
        <taxon>Actinomycetota</taxon>
        <taxon>Actinomycetes</taxon>
        <taxon>Propionibacteriales</taxon>
        <taxon>Nocardioidaceae</taxon>
        <taxon>Marmoricola</taxon>
    </lineage>
</organism>
<dbReference type="InterPro" id="IPR039422">
    <property type="entry name" value="MarR/SlyA-like"/>
</dbReference>
<dbReference type="SUPFAM" id="SSF46785">
    <property type="entry name" value="Winged helix' DNA-binding domain"/>
    <property type="match status" value="1"/>
</dbReference>
<dbReference type="PROSITE" id="PS50995">
    <property type="entry name" value="HTH_MARR_2"/>
    <property type="match status" value="1"/>
</dbReference>
<sequence>MVADTPELVPLLAHLARISRRAAERAADDDDTTLRPRHVIALELLRDRGPMSQRDLGAALSLDPSNVVGLLNELERDGLLERRRDPRDRRRHVVTLSASGVRAHERSAHRYREIEDRIFASLTAAERRAVHDLLSRVAADAADAARPEPRD</sequence>
<protein>
    <recommendedName>
        <fullName evidence="4">HTH marR-type domain-containing protein</fullName>
    </recommendedName>
</protein>
<keyword evidence="2" id="KW-0238">DNA-binding</keyword>
<proteinExistence type="predicted"/>
<accession>A0A917BMR3</accession>
<gene>
    <name evidence="5" type="ORF">GCM10011519_24770</name>
</gene>
<dbReference type="PANTHER" id="PTHR33164">
    <property type="entry name" value="TRANSCRIPTIONAL REGULATOR, MARR FAMILY"/>
    <property type="match status" value="1"/>
</dbReference>
<evidence type="ECO:0000256" key="2">
    <source>
        <dbReference type="ARBA" id="ARBA00023125"/>
    </source>
</evidence>
<dbReference type="Gene3D" id="1.10.10.10">
    <property type="entry name" value="Winged helix-like DNA-binding domain superfamily/Winged helix DNA-binding domain"/>
    <property type="match status" value="1"/>
</dbReference>
<dbReference type="PRINTS" id="PR00598">
    <property type="entry name" value="HTHMARR"/>
</dbReference>
<comment type="caution">
    <text evidence="5">The sequence shown here is derived from an EMBL/GenBank/DDBJ whole genome shotgun (WGS) entry which is preliminary data.</text>
</comment>
<dbReference type="PROSITE" id="PS01117">
    <property type="entry name" value="HTH_MARR_1"/>
    <property type="match status" value="1"/>
</dbReference>
<feature type="domain" description="HTH marR-type" evidence="4">
    <location>
        <begin position="5"/>
        <end position="139"/>
    </location>
</feature>